<comment type="caution">
    <text evidence="1">The sequence shown here is derived from an EMBL/GenBank/DDBJ whole genome shotgun (WGS) entry which is preliminary data.</text>
</comment>
<dbReference type="InterPro" id="IPR013324">
    <property type="entry name" value="RNA_pol_sigma_r3/r4-like"/>
</dbReference>
<dbReference type="GO" id="GO:0006352">
    <property type="term" value="P:DNA-templated transcription initiation"/>
    <property type="evidence" value="ECO:0007669"/>
    <property type="project" value="InterPro"/>
</dbReference>
<sequence length="223" mass="25265">MATPHRSSSAAPAARASLDAESGEWLRALRGSRAERQAAIERLHALLLRIARNEVNRRGARLSVTGPELDDLAHQAADDALLAITAKIDDFRGESRFTTWAYKFVILEVSAKIGRHFWRDPGVRLEAEDWERLPDRLGFDPAKESEWRDLLAALRRAVEEELTERQRRIFVALVLTGVPLDALAIEMESNRNAIYKTLFDARRKLRAVLTANGYLNDDISRRP</sequence>
<dbReference type="NCBIfam" id="TIGR02937">
    <property type="entry name" value="sigma70-ECF"/>
    <property type="match status" value="1"/>
</dbReference>
<dbReference type="InterPro" id="IPR036388">
    <property type="entry name" value="WH-like_DNA-bd_sf"/>
</dbReference>
<organism evidence="1 2">
    <name type="scientific">Nonomuraea aridisoli</name>
    <dbReference type="NCBI Taxonomy" id="2070368"/>
    <lineage>
        <taxon>Bacteria</taxon>
        <taxon>Bacillati</taxon>
        <taxon>Actinomycetota</taxon>
        <taxon>Actinomycetes</taxon>
        <taxon>Streptosporangiales</taxon>
        <taxon>Streptosporangiaceae</taxon>
        <taxon>Nonomuraea</taxon>
    </lineage>
</organism>
<dbReference type="Gene3D" id="1.10.1740.10">
    <property type="match status" value="1"/>
</dbReference>
<reference evidence="1 2" key="1">
    <citation type="submission" date="2018-01" db="EMBL/GenBank/DDBJ databases">
        <title>Draft genome sequence of Nonomuraea sp. KC333.</title>
        <authorList>
            <person name="Sahin N."/>
            <person name="Saygin H."/>
            <person name="Ay H."/>
        </authorList>
    </citation>
    <scope>NUCLEOTIDE SEQUENCE [LARGE SCALE GENOMIC DNA]</scope>
    <source>
        <strain evidence="1 2">KC333</strain>
    </source>
</reference>
<dbReference type="Proteomes" id="UP000249304">
    <property type="component" value="Unassembled WGS sequence"/>
</dbReference>
<dbReference type="OrthoDB" id="9780326at2"/>
<proteinExistence type="predicted"/>
<evidence type="ECO:0000313" key="1">
    <source>
        <dbReference type="EMBL" id="PZG18104.1"/>
    </source>
</evidence>
<evidence type="ECO:0000313" key="2">
    <source>
        <dbReference type="Proteomes" id="UP000249304"/>
    </source>
</evidence>
<dbReference type="InterPro" id="IPR014284">
    <property type="entry name" value="RNA_pol_sigma-70_dom"/>
</dbReference>
<dbReference type="RefSeq" id="WP_111179791.1">
    <property type="nucleotide sequence ID" value="NZ_POUD01000057.1"/>
</dbReference>
<dbReference type="SUPFAM" id="SSF88659">
    <property type="entry name" value="Sigma3 and sigma4 domains of RNA polymerase sigma factors"/>
    <property type="match status" value="1"/>
</dbReference>
<gene>
    <name evidence="1" type="ORF">C1J01_16150</name>
</gene>
<dbReference type="AlphaFoldDB" id="A0A2W2FSU0"/>
<keyword evidence="2" id="KW-1185">Reference proteome</keyword>
<name>A0A2W2FSU0_9ACTN</name>
<dbReference type="Gene3D" id="1.10.10.10">
    <property type="entry name" value="Winged helix-like DNA-binding domain superfamily/Winged helix DNA-binding domain"/>
    <property type="match status" value="1"/>
</dbReference>
<dbReference type="EMBL" id="POUD01000057">
    <property type="protein sequence ID" value="PZG18104.1"/>
    <property type="molecule type" value="Genomic_DNA"/>
</dbReference>
<protein>
    <submittedName>
        <fullName evidence="1">RNA polymerase subunit sigma-70</fullName>
    </submittedName>
</protein>
<dbReference type="GO" id="GO:0003700">
    <property type="term" value="F:DNA-binding transcription factor activity"/>
    <property type="evidence" value="ECO:0007669"/>
    <property type="project" value="InterPro"/>
</dbReference>
<accession>A0A2W2FSU0</accession>